<dbReference type="InterPro" id="IPR036093">
    <property type="entry name" value="NAC_dom_sf"/>
</dbReference>
<dbReference type="GO" id="GO:0003677">
    <property type="term" value="F:DNA binding"/>
    <property type="evidence" value="ECO:0007669"/>
    <property type="project" value="UniProtKB-KW"/>
</dbReference>
<evidence type="ECO:0000313" key="7">
    <source>
        <dbReference type="Proteomes" id="UP001058974"/>
    </source>
</evidence>
<name>A0A9D5ABC3_PEA</name>
<protein>
    <recommendedName>
        <fullName evidence="5">NAC domain-containing protein</fullName>
    </recommendedName>
</protein>
<dbReference type="AlphaFoldDB" id="A0A9D5ABC3"/>
<evidence type="ECO:0000256" key="4">
    <source>
        <dbReference type="ARBA" id="ARBA00023242"/>
    </source>
</evidence>
<keyword evidence="2" id="KW-0238">DNA-binding</keyword>
<dbReference type="GO" id="GO:0006355">
    <property type="term" value="P:regulation of DNA-templated transcription"/>
    <property type="evidence" value="ECO:0007669"/>
    <property type="project" value="InterPro"/>
</dbReference>
<dbReference type="GO" id="GO:0048731">
    <property type="term" value="P:system development"/>
    <property type="evidence" value="ECO:0007669"/>
    <property type="project" value="TreeGrafter"/>
</dbReference>
<evidence type="ECO:0000256" key="2">
    <source>
        <dbReference type="ARBA" id="ARBA00023125"/>
    </source>
</evidence>
<evidence type="ECO:0000259" key="5">
    <source>
        <dbReference type="PROSITE" id="PS51005"/>
    </source>
</evidence>
<evidence type="ECO:0000256" key="1">
    <source>
        <dbReference type="ARBA" id="ARBA00023015"/>
    </source>
</evidence>
<dbReference type="PANTHER" id="PTHR31719">
    <property type="entry name" value="NAC TRANSCRIPTION FACTOR 56"/>
    <property type="match status" value="1"/>
</dbReference>
<dbReference type="Gramene" id="Psat05G0195700-T2">
    <property type="protein sequence ID" value="KAI5404992.1"/>
    <property type="gene ID" value="KIW84_051957"/>
</dbReference>
<accession>A0A9D5ABC3</accession>
<dbReference type="Proteomes" id="UP001058974">
    <property type="component" value="Chromosome 5"/>
</dbReference>
<keyword evidence="4" id="KW-0539">Nucleus</keyword>
<keyword evidence="7" id="KW-1185">Reference proteome</keyword>
<evidence type="ECO:0000256" key="3">
    <source>
        <dbReference type="ARBA" id="ARBA00023163"/>
    </source>
</evidence>
<dbReference type="InterPro" id="IPR003441">
    <property type="entry name" value="NAC-dom"/>
</dbReference>
<dbReference type="SUPFAM" id="SSF101941">
    <property type="entry name" value="NAC domain"/>
    <property type="match status" value="1"/>
</dbReference>
<dbReference type="PROSITE" id="PS51005">
    <property type="entry name" value="NAC"/>
    <property type="match status" value="1"/>
</dbReference>
<dbReference type="PANTHER" id="PTHR31719:SF85">
    <property type="entry name" value="NAC DOMAIN-CONTAINING PROTEIN"/>
    <property type="match status" value="1"/>
</dbReference>
<gene>
    <name evidence="6" type="ORF">KIW84_051957</name>
</gene>
<keyword evidence="3" id="KW-0804">Transcription</keyword>
<reference evidence="6 7" key="1">
    <citation type="journal article" date="2022" name="Nat. Genet.">
        <title>Improved pea reference genome and pan-genome highlight genomic features and evolutionary characteristics.</title>
        <authorList>
            <person name="Yang T."/>
            <person name="Liu R."/>
            <person name="Luo Y."/>
            <person name="Hu S."/>
            <person name="Wang D."/>
            <person name="Wang C."/>
            <person name="Pandey M.K."/>
            <person name="Ge S."/>
            <person name="Xu Q."/>
            <person name="Li N."/>
            <person name="Li G."/>
            <person name="Huang Y."/>
            <person name="Saxena R.K."/>
            <person name="Ji Y."/>
            <person name="Li M."/>
            <person name="Yan X."/>
            <person name="He Y."/>
            <person name="Liu Y."/>
            <person name="Wang X."/>
            <person name="Xiang C."/>
            <person name="Varshney R.K."/>
            <person name="Ding H."/>
            <person name="Gao S."/>
            <person name="Zong X."/>
        </authorList>
    </citation>
    <scope>NUCLEOTIDE SEQUENCE [LARGE SCALE GENOMIC DNA]</scope>
    <source>
        <strain evidence="6 7">cv. Zhongwan 6</strain>
    </source>
</reference>
<dbReference type="Gene3D" id="2.170.150.80">
    <property type="entry name" value="NAC domain"/>
    <property type="match status" value="1"/>
</dbReference>
<organism evidence="6 7">
    <name type="scientific">Pisum sativum</name>
    <name type="common">Garden pea</name>
    <name type="synonym">Lathyrus oleraceus</name>
    <dbReference type="NCBI Taxonomy" id="3888"/>
    <lineage>
        <taxon>Eukaryota</taxon>
        <taxon>Viridiplantae</taxon>
        <taxon>Streptophyta</taxon>
        <taxon>Embryophyta</taxon>
        <taxon>Tracheophyta</taxon>
        <taxon>Spermatophyta</taxon>
        <taxon>Magnoliopsida</taxon>
        <taxon>eudicotyledons</taxon>
        <taxon>Gunneridae</taxon>
        <taxon>Pentapetalae</taxon>
        <taxon>rosids</taxon>
        <taxon>fabids</taxon>
        <taxon>Fabales</taxon>
        <taxon>Fabaceae</taxon>
        <taxon>Papilionoideae</taxon>
        <taxon>50 kb inversion clade</taxon>
        <taxon>NPAAA clade</taxon>
        <taxon>Hologalegina</taxon>
        <taxon>IRL clade</taxon>
        <taxon>Fabeae</taxon>
        <taxon>Lathyrus</taxon>
    </lineage>
</organism>
<keyword evidence="1" id="KW-0805">Transcription regulation</keyword>
<proteinExistence type="predicted"/>
<comment type="caution">
    <text evidence="6">The sequence shown here is derived from an EMBL/GenBank/DDBJ whole genome shotgun (WGS) entry which is preliminary data.</text>
</comment>
<dbReference type="EMBL" id="JAMSHJ010000005">
    <property type="protein sequence ID" value="KAI5404992.1"/>
    <property type="molecule type" value="Genomic_DNA"/>
</dbReference>
<feature type="non-terminal residue" evidence="6">
    <location>
        <position position="1"/>
    </location>
</feature>
<evidence type="ECO:0000313" key="6">
    <source>
        <dbReference type="EMBL" id="KAI5404992.1"/>
    </source>
</evidence>
<sequence>GKAMCGGNDDDQYYFFTKLKKENRSTQNGFWKEIGVTEPIFSGTDKKVGMKKYLVFNIAEGAETSWVMQEYHISSSVLDNVGENWSEWVLCKVYEVEKNMYSEQGVSYCYSDDDRESSGTELSWQDQVFLSLDLDIDVEGITMNQY</sequence>
<feature type="domain" description="NAC" evidence="5">
    <location>
        <begin position="1"/>
        <end position="96"/>
    </location>
</feature>
<dbReference type="Pfam" id="PF02365">
    <property type="entry name" value="NAM"/>
    <property type="match status" value="1"/>
</dbReference>